<dbReference type="InterPro" id="IPR013785">
    <property type="entry name" value="Aldolase_TIM"/>
</dbReference>
<dbReference type="eggNOG" id="arCOG00660">
    <property type="taxonomic scope" value="Archaea"/>
</dbReference>
<feature type="binding site" evidence="8">
    <location>
        <position position="43"/>
    </location>
    <ligand>
        <name>[4Fe-4S] cluster</name>
        <dbReference type="ChEBI" id="CHEBI:49883"/>
        <label>1</label>
    </ligand>
</feature>
<evidence type="ECO:0000313" key="10">
    <source>
        <dbReference type="EMBL" id="AEA12507.1"/>
    </source>
</evidence>
<dbReference type="GO" id="GO:0046872">
    <property type="term" value="F:metal ion binding"/>
    <property type="evidence" value="ECO:0007669"/>
    <property type="project" value="UniProtKB-KW"/>
</dbReference>
<dbReference type="UniPathway" id="UPA00538">
    <property type="reaction ID" value="UER00593"/>
</dbReference>
<evidence type="ECO:0000259" key="9">
    <source>
        <dbReference type="PROSITE" id="PS51918"/>
    </source>
</evidence>
<feature type="domain" description="Radical SAM core" evidence="9">
    <location>
        <begin position="44"/>
        <end position="261"/>
    </location>
</feature>
<dbReference type="NCBIfam" id="TIGR00510">
    <property type="entry name" value="lipA"/>
    <property type="match status" value="1"/>
</dbReference>
<dbReference type="AlphaFoldDB" id="F2L6B1"/>
<dbReference type="InterPro" id="IPR058240">
    <property type="entry name" value="rSAM_sf"/>
</dbReference>
<feature type="binding site" evidence="8">
    <location>
        <position position="62"/>
    </location>
    <ligand>
        <name>[4Fe-4S] cluster</name>
        <dbReference type="ChEBI" id="CHEBI:49883"/>
        <label>2</label>
        <note>4Fe-4S-S-AdoMet</note>
    </ligand>
</feature>
<evidence type="ECO:0000256" key="5">
    <source>
        <dbReference type="ARBA" id="ARBA00023004"/>
    </source>
</evidence>
<evidence type="ECO:0000256" key="6">
    <source>
        <dbReference type="ARBA" id="ARBA00023014"/>
    </source>
</evidence>
<dbReference type="EC" id="2.8.1.8" evidence="8"/>
<comment type="function">
    <text evidence="8">Catalyzes the radical-mediated insertion of two sulfur atoms into the C-6 and C-8 positions of the octanoyl moiety bound to the lipoyl domains of lipoate-dependent enzymes, thereby converting the octanoylated domains into lipoylated derivatives.</text>
</comment>
<feature type="binding site" evidence="8">
    <location>
        <position position="65"/>
    </location>
    <ligand>
        <name>[4Fe-4S] cluster</name>
        <dbReference type="ChEBI" id="CHEBI:49883"/>
        <label>2</label>
        <note>4Fe-4S-S-AdoMet</note>
    </ligand>
</feature>
<dbReference type="PIRSF" id="PIRSF005963">
    <property type="entry name" value="Lipoyl_synth"/>
    <property type="match status" value="1"/>
</dbReference>
<feature type="binding site" evidence="8">
    <location>
        <position position="32"/>
    </location>
    <ligand>
        <name>[4Fe-4S] cluster</name>
        <dbReference type="ChEBI" id="CHEBI:49883"/>
        <label>1</label>
    </ligand>
</feature>
<comment type="similarity">
    <text evidence="8">Belongs to the radical SAM superfamily. Lipoyl synthase family.</text>
</comment>
<sequence>MLPPWLATTAGDYGSISRIRQALNRYGLYTVCEGARCPNIFRCWGEGTATFMILGEVCTRSCRFCSVRTGDPRGLVDMGEAERLAKAVKELGLRYVVVTSVARDDLPDGGASAFAEAVRLLKGAGALVEVLVPDFGGSAEAVAAVVRSGPDVFAHNIETVRRLTPSVRDRRAGYDRSLAVLRAAKEFGAPLTKSGLMLGLGETFEEVVEALDDLRRADVDIVTIGQYIRPTGSPRHIKPARYVTPEEFEKLGDVARAMGFKAVASGPLVRSSYMAAELYREALRNIVYIS</sequence>
<dbReference type="PANTHER" id="PTHR10949">
    <property type="entry name" value="LIPOYL SYNTHASE"/>
    <property type="match status" value="1"/>
</dbReference>
<dbReference type="Proteomes" id="UP000008138">
    <property type="component" value="Chromosome"/>
</dbReference>
<evidence type="ECO:0000256" key="2">
    <source>
        <dbReference type="ARBA" id="ARBA00022679"/>
    </source>
</evidence>
<comment type="pathway">
    <text evidence="8">Protein modification; protein lipoylation via endogenous pathway; protein N(6)-(lipoyl)lysine from octanoyl-[acyl-carrier-protein]: step 2/2.</text>
</comment>
<keyword evidence="3 8" id="KW-0949">S-adenosyl-L-methionine</keyword>
<dbReference type="GO" id="GO:0016992">
    <property type="term" value="F:lipoate synthase activity"/>
    <property type="evidence" value="ECO:0007669"/>
    <property type="project" value="UniProtKB-UniRule"/>
</dbReference>
<dbReference type="OrthoDB" id="145957at2157"/>
<dbReference type="EMBL" id="CP002590">
    <property type="protein sequence ID" value="AEA12507.1"/>
    <property type="molecule type" value="Genomic_DNA"/>
</dbReference>
<comment type="cofactor">
    <cofactor evidence="8">
        <name>[4Fe-4S] cluster</name>
        <dbReference type="ChEBI" id="CHEBI:49883"/>
    </cofactor>
    <text evidence="8">Binds 2 [4Fe-4S] clusters per subunit. One cluster is coordinated with 3 cysteines and an exchangeable S-adenosyl-L-methionine.</text>
</comment>
<keyword evidence="11" id="KW-1185">Reference proteome</keyword>
<keyword evidence="8" id="KW-0963">Cytoplasm</keyword>
<feature type="binding site" evidence="8">
    <location>
        <position position="272"/>
    </location>
    <ligand>
        <name>[4Fe-4S] cluster</name>
        <dbReference type="ChEBI" id="CHEBI:49883"/>
        <label>1</label>
    </ligand>
</feature>
<feature type="binding site" evidence="8">
    <location>
        <position position="58"/>
    </location>
    <ligand>
        <name>[4Fe-4S] cluster</name>
        <dbReference type="ChEBI" id="CHEBI:49883"/>
        <label>2</label>
        <note>4Fe-4S-S-AdoMet</note>
    </ligand>
</feature>
<dbReference type="PROSITE" id="PS51918">
    <property type="entry name" value="RADICAL_SAM"/>
    <property type="match status" value="1"/>
</dbReference>
<keyword evidence="5 8" id="KW-0408">Iron</keyword>
<dbReference type="GO" id="GO:0051539">
    <property type="term" value="F:4 iron, 4 sulfur cluster binding"/>
    <property type="evidence" value="ECO:0007669"/>
    <property type="project" value="UniProtKB-UniRule"/>
</dbReference>
<organism evidence="10 11">
    <name type="scientific">Thermoproteus uzoniensis (strain 768-20)</name>
    <dbReference type="NCBI Taxonomy" id="999630"/>
    <lineage>
        <taxon>Archaea</taxon>
        <taxon>Thermoproteota</taxon>
        <taxon>Thermoprotei</taxon>
        <taxon>Thermoproteales</taxon>
        <taxon>Thermoproteaceae</taxon>
        <taxon>Thermoproteus</taxon>
    </lineage>
</organism>
<feature type="binding site" evidence="8">
    <location>
        <position position="37"/>
    </location>
    <ligand>
        <name>[4Fe-4S] cluster</name>
        <dbReference type="ChEBI" id="CHEBI:49883"/>
        <label>1</label>
    </ligand>
</feature>
<dbReference type="PANTHER" id="PTHR10949:SF0">
    <property type="entry name" value="LIPOYL SYNTHASE, MITOCHONDRIAL"/>
    <property type="match status" value="1"/>
</dbReference>
<dbReference type="Gene3D" id="3.20.20.70">
    <property type="entry name" value="Aldolase class I"/>
    <property type="match status" value="1"/>
</dbReference>
<dbReference type="GO" id="GO:0009249">
    <property type="term" value="P:protein lipoylation"/>
    <property type="evidence" value="ECO:0007669"/>
    <property type="project" value="UniProtKB-UniRule"/>
</dbReference>
<dbReference type="KEGG" id="tuz:TUZN_1026"/>
<evidence type="ECO:0000256" key="4">
    <source>
        <dbReference type="ARBA" id="ARBA00022723"/>
    </source>
</evidence>
<accession>F2L6B1</accession>
<dbReference type="InterPro" id="IPR007197">
    <property type="entry name" value="rSAM"/>
</dbReference>
<dbReference type="SFLD" id="SFLDF00271">
    <property type="entry name" value="lipoyl_synthase"/>
    <property type="match status" value="1"/>
</dbReference>
<dbReference type="CDD" id="cd01335">
    <property type="entry name" value="Radical_SAM"/>
    <property type="match status" value="1"/>
</dbReference>
<dbReference type="STRING" id="999630.TUZN_1026"/>
<evidence type="ECO:0000256" key="1">
    <source>
        <dbReference type="ARBA" id="ARBA00022485"/>
    </source>
</evidence>
<proteinExistence type="inferred from homology"/>
<dbReference type="Pfam" id="PF04055">
    <property type="entry name" value="Radical_SAM"/>
    <property type="match status" value="1"/>
</dbReference>
<evidence type="ECO:0000256" key="7">
    <source>
        <dbReference type="ARBA" id="ARBA00047326"/>
    </source>
</evidence>
<evidence type="ECO:0000256" key="8">
    <source>
        <dbReference type="HAMAP-Rule" id="MF_00206"/>
    </source>
</evidence>
<keyword evidence="4 8" id="KW-0479">Metal-binding</keyword>
<dbReference type="GeneID" id="10360556"/>
<dbReference type="GO" id="GO:0005737">
    <property type="term" value="C:cytoplasm"/>
    <property type="evidence" value="ECO:0007669"/>
    <property type="project" value="UniProtKB-SubCell"/>
</dbReference>
<dbReference type="InterPro" id="IPR006638">
    <property type="entry name" value="Elp3/MiaA/NifB-like_rSAM"/>
</dbReference>
<dbReference type="SMART" id="SM00729">
    <property type="entry name" value="Elp3"/>
    <property type="match status" value="1"/>
</dbReference>
<dbReference type="SUPFAM" id="SSF102114">
    <property type="entry name" value="Radical SAM enzymes"/>
    <property type="match status" value="1"/>
</dbReference>
<name>F2L6B1_THEU7</name>
<comment type="catalytic activity">
    <reaction evidence="7 8">
        <text>[[Fe-S] cluster scaffold protein carrying a second [4Fe-4S](2+) cluster] + N(6)-octanoyl-L-lysyl-[protein] + 2 oxidized [2Fe-2S]-[ferredoxin] + 2 S-adenosyl-L-methionine + 4 H(+) = [[Fe-S] cluster scaffold protein] + N(6)-[(R)-dihydrolipoyl]-L-lysyl-[protein] + 4 Fe(3+) + 2 hydrogen sulfide + 2 5'-deoxyadenosine + 2 L-methionine + 2 reduced [2Fe-2S]-[ferredoxin]</text>
        <dbReference type="Rhea" id="RHEA:16585"/>
        <dbReference type="Rhea" id="RHEA-COMP:9928"/>
        <dbReference type="Rhea" id="RHEA-COMP:10000"/>
        <dbReference type="Rhea" id="RHEA-COMP:10001"/>
        <dbReference type="Rhea" id="RHEA-COMP:10475"/>
        <dbReference type="Rhea" id="RHEA-COMP:14568"/>
        <dbReference type="Rhea" id="RHEA-COMP:14569"/>
        <dbReference type="ChEBI" id="CHEBI:15378"/>
        <dbReference type="ChEBI" id="CHEBI:17319"/>
        <dbReference type="ChEBI" id="CHEBI:29034"/>
        <dbReference type="ChEBI" id="CHEBI:29919"/>
        <dbReference type="ChEBI" id="CHEBI:33722"/>
        <dbReference type="ChEBI" id="CHEBI:33737"/>
        <dbReference type="ChEBI" id="CHEBI:33738"/>
        <dbReference type="ChEBI" id="CHEBI:57844"/>
        <dbReference type="ChEBI" id="CHEBI:59789"/>
        <dbReference type="ChEBI" id="CHEBI:78809"/>
        <dbReference type="ChEBI" id="CHEBI:83100"/>
        <dbReference type="EC" id="2.8.1.8"/>
    </reaction>
</comment>
<reference evidence="10 11" key="1">
    <citation type="journal article" date="2011" name="J. Bacteriol.">
        <title>Complete genome sequence of the thermoacidophilic crenarchaeon Thermoproteus uzoniensis 768-20.</title>
        <authorList>
            <person name="Mardanov A.V."/>
            <person name="Gumerov V.M."/>
            <person name="Beletsky A.V."/>
            <person name="Prokofeva M.I."/>
            <person name="Bonch-Osmolovskaya E.A."/>
            <person name="Ravin N.V."/>
            <person name="Skryabin K.G."/>
        </authorList>
    </citation>
    <scope>NUCLEOTIDE SEQUENCE [LARGE SCALE GENOMIC DNA]</scope>
    <source>
        <strain evidence="10 11">768-20</strain>
    </source>
</reference>
<comment type="subcellular location">
    <subcellularLocation>
        <location evidence="8">Cytoplasm</location>
    </subcellularLocation>
</comment>
<dbReference type="RefSeq" id="WP_013679843.1">
    <property type="nucleotide sequence ID" value="NC_015315.1"/>
</dbReference>
<dbReference type="SFLD" id="SFLDG01058">
    <property type="entry name" value="lipoyl_synthase_like"/>
    <property type="match status" value="1"/>
</dbReference>
<protein>
    <recommendedName>
        <fullName evidence="8">Lipoyl synthase</fullName>
        <ecNumber evidence="8">2.8.1.8</ecNumber>
    </recommendedName>
    <alternativeName>
        <fullName evidence="8">Lip-syn</fullName>
        <shortName evidence="8">LS</shortName>
    </alternativeName>
    <alternativeName>
        <fullName evidence="8">Lipoate synthase</fullName>
    </alternativeName>
    <alternativeName>
        <fullName evidence="8">Lipoic acid synthase</fullName>
    </alternativeName>
    <alternativeName>
        <fullName evidence="8">Sulfur insertion protein LipA</fullName>
    </alternativeName>
</protein>
<gene>
    <name evidence="8" type="primary">lipA</name>
    <name evidence="10" type="ordered locus">TUZN_1026</name>
</gene>
<reference key="2">
    <citation type="submission" date="2011-03" db="EMBL/GenBank/DDBJ databases">
        <title>Complete genome sequence of the thermoacidophilic crenarchaeon Thermoproteus uzoniensis 768-20.</title>
        <authorList>
            <person name="Mardanov A.V."/>
            <person name="Gumerov V.M."/>
            <person name="Beletsky A.V."/>
            <person name="Prokofeva M.I."/>
            <person name="Bonch-Osmolovskaya E.A."/>
            <person name="Ravin N.V."/>
            <person name="Skryabin K.G."/>
        </authorList>
    </citation>
    <scope>NUCLEOTIDE SEQUENCE</scope>
    <source>
        <strain>768-20</strain>
    </source>
</reference>
<dbReference type="SFLD" id="SFLDS00029">
    <property type="entry name" value="Radical_SAM"/>
    <property type="match status" value="1"/>
</dbReference>
<keyword evidence="1 8" id="KW-0004">4Fe-4S</keyword>
<keyword evidence="6 8" id="KW-0411">Iron-sulfur</keyword>
<keyword evidence="2 8" id="KW-0808">Transferase</keyword>
<dbReference type="InterPro" id="IPR003698">
    <property type="entry name" value="Lipoyl_synth"/>
</dbReference>
<dbReference type="HAMAP" id="MF_00206">
    <property type="entry name" value="Lipoyl_synth"/>
    <property type="match status" value="1"/>
</dbReference>
<evidence type="ECO:0000313" key="11">
    <source>
        <dbReference type="Proteomes" id="UP000008138"/>
    </source>
</evidence>
<evidence type="ECO:0000256" key="3">
    <source>
        <dbReference type="ARBA" id="ARBA00022691"/>
    </source>
</evidence>
<dbReference type="NCBIfam" id="NF009544">
    <property type="entry name" value="PRK12928.1"/>
    <property type="match status" value="1"/>
</dbReference>
<dbReference type="NCBIfam" id="NF004019">
    <property type="entry name" value="PRK05481.1"/>
    <property type="match status" value="1"/>
</dbReference>
<dbReference type="HOGENOM" id="CLU_033144_2_1_2"/>